<dbReference type="Gene3D" id="1.10.10.10">
    <property type="entry name" value="Winged helix-like DNA-binding domain superfamily/Winged helix DNA-binding domain"/>
    <property type="match status" value="1"/>
</dbReference>
<dbReference type="GO" id="GO:0003677">
    <property type="term" value="F:DNA binding"/>
    <property type="evidence" value="ECO:0007669"/>
    <property type="project" value="UniProtKB-KW"/>
</dbReference>
<feature type="domain" description="HTH arsR-type" evidence="2">
    <location>
        <begin position="12"/>
        <end position="95"/>
    </location>
</feature>
<organism evidence="3 4">
    <name type="scientific">Alicyclobacillus tolerans</name>
    <dbReference type="NCBI Taxonomy" id="90970"/>
    <lineage>
        <taxon>Bacteria</taxon>
        <taxon>Bacillati</taxon>
        <taxon>Bacillota</taxon>
        <taxon>Bacilli</taxon>
        <taxon>Bacillales</taxon>
        <taxon>Alicyclobacillaceae</taxon>
        <taxon>Alicyclobacillus</taxon>
    </lineage>
</organism>
<gene>
    <name evidence="3" type="ORF">J2S04_002187</name>
</gene>
<evidence type="ECO:0000256" key="1">
    <source>
        <dbReference type="ARBA" id="ARBA00023125"/>
    </source>
</evidence>
<dbReference type="EMBL" id="JAURUO010000012">
    <property type="protein sequence ID" value="MDP9729217.1"/>
    <property type="molecule type" value="Genomic_DNA"/>
</dbReference>
<keyword evidence="4" id="KW-1185">Reference proteome</keyword>
<evidence type="ECO:0000313" key="4">
    <source>
        <dbReference type="Proteomes" id="UP001229209"/>
    </source>
</evidence>
<proteinExistence type="predicted"/>
<protein>
    <submittedName>
        <fullName evidence="3">DNA-binding transcriptional ArsR family regulator</fullName>
    </submittedName>
</protein>
<dbReference type="InterPro" id="IPR001845">
    <property type="entry name" value="HTH_ArsR_DNA-bd_dom"/>
</dbReference>
<dbReference type="InterPro" id="IPR011991">
    <property type="entry name" value="ArsR-like_HTH"/>
</dbReference>
<dbReference type="SUPFAM" id="SSF46785">
    <property type="entry name" value="Winged helix' DNA-binding domain"/>
    <property type="match status" value="1"/>
</dbReference>
<name>A0ABT9LY74_9BACL</name>
<keyword evidence="1 3" id="KW-0238">DNA-binding</keyword>
<reference evidence="3 4" key="1">
    <citation type="submission" date="2023-07" db="EMBL/GenBank/DDBJ databases">
        <title>Genomic Encyclopedia of Type Strains, Phase IV (KMG-IV): sequencing the most valuable type-strain genomes for metagenomic binning, comparative biology and taxonomic classification.</title>
        <authorList>
            <person name="Goeker M."/>
        </authorList>
    </citation>
    <scope>NUCLEOTIDE SEQUENCE [LARGE SCALE GENOMIC DNA]</scope>
    <source>
        <strain evidence="3 4">DSM 25924</strain>
    </source>
</reference>
<dbReference type="Proteomes" id="UP001229209">
    <property type="component" value="Unassembled WGS sequence"/>
</dbReference>
<dbReference type="InterPro" id="IPR036390">
    <property type="entry name" value="WH_DNA-bd_sf"/>
</dbReference>
<comment type="caution">
    <text evidence="3">The sequence shown here is derived from an EMBL/GenBank/DDBJ whole genome shotgun (WGS) entry which is preliminary data.</text>
</comment>
<dbReference type="Pfam" id="PF12840">
    <property type="entry name" value="HTH_20"/>
    <property type="match status" value="1"/>
</dbReference>
<dbReference type="InterPro" id="IPR036388">
    <property type="entry name" value="WH-like_DNA-bd_sf"/>
</dbReference>
<evidence type="ECO:0000313" key="3">
    <source>
        <dbReference type="EMBL" id="MDP9729217.1"/>
    </source>
</evidence>
<dbReference type="SMART" id="SM00418">
    <property type="entry name" value="HTH_ARSR"/>
    <property type="match status" value="1"/>
</dbReference>
<accession>A0ABT9LY74</accession>
<dbReference type="RefSeq" id="WP_306954954.1">
    <property type="nucleotide sequence ID" value="NZ_JAURUO010000012.1"/>
</dbReference>
<sequence>MDKHAPMSITADQFELLSSSIRVRIMYVLKDNAMTSKQVAEYLQESPGNVHYHMQKLYKGGLLELVETKESSGILEKYYRSVADRFEISDLKNHTGISGRTRSRMFAYFNLTEQELQMFVDELMELLTKWENRTSSIGASEVVFDGSIVIPDTLRKSEV</sequence>
<dbReference type="CDD" id="cd00090">
    <property type="entry name" value="HTH_ARSR"/>
    <property type="match status" value="1"/>
</dbReference>
<evidence type="ECO:0000259" key="2">
    <source>
        <dbReference type="SMART" id="SM00418"/>
    </source>
</evidence>